<dbReference type="GO" id="GO:0003677">
    <property type="term" value="F:DNA binding"/>
    <property type="evidence" value="ECO:0007669"/>
    <property type="project" value="InterPro"/>
</dbReference>
<dbReference type="PROSITE" id="PS50943">
    <property type="entry name" value="HTH_CROC1"/>
    <property type="match status" value="1"/>
</dbReference>
<accession>A0A0D0NKH2</accession>
<dbReference type="eggNOG" id="COG3800">
    <property type="taxonomic scope" value="Bacteria"/>
</dbReference>
<organism evidence="2 3">
    <name type="scientific">Wenxinia marina DSM 24838</name>
    <dbReference type="NCBI Taxonomy" id="1123501"/>
    <lineage>
        <taxon>Bacteria</taxon>
        <taxon>Pseudomonadati</taxon>
        <taxon>Pseudomonadota</taxon>
        <taxon>Alphaproteobacteria</taxon>
        <taxon>Rhodobacterales</taxon>
        <taxon>Roseobacteraceae</taxon>
        <taxon>Wenxinia</taxon>
    </lineage>
</organism>
<comment type="caution">
    <text evidence="2">The sequence shown here is derived from an EMBL/GenBank/DDBJ whole genome shotgun (WGS) entry which is preliminary data.</text>
</comment>
<dbReference type="OrthoDB" id="7790108at2"/>
<dbReference type="EMBL" id="AONG01000012">
    <property type="protein sequence ID" value="KIQ68815.1"/>
    <property type="molecule type" value="Genomic_DNA"/>
</dbReference>
<name>A0A0D0NKH2_9RHOB</name>
<feature type="domain" description="HTH cro/C1-type" evidence="1">
    <location>
        <begin position="11"/>
        <end position="65"/>
    </location>
</feature>
<keyword evidence="3" id="KW-1185">Reference proteome</keyword>
<dbReference type="STRING" id="1123501.Wenmar_02543"/>
<protein>
    <submittedName>
        <fullName evidence="2">Putative transcriptional regulator</fullName>
    </submittedName>
</protein>
<dbReference type="PATRIC" id="fig|1123501.6.peg.2655"/>
<dbReference type="InterPro" id="IPR010982">
    <property type="entry name" value="Lambda_DNA-bd_dom_sf"/>
</dbReference>
<evidence type="ECO:0000313" key="2">
    <source>
        <dbReference type="EMBL" id="KIQ68815.1"/>
    </source>
</evidence>
<dbReference type="CDD" id="cd00093">
    <property type="entry name" value="HTH_XRE"/>
    <property type="match status" value="1"/>
</dbReference>
<evidence type="ECO:0000259" key="1">
    <source>
        <dbReference type="PROSITE" id="PS50943"/>
    </source>
</evidence>
<gene>
    <name evidence="2" type="ORF">Wenmar_02543</name>
</gene>
<dbReference type="CDD" id="cd00080">
    <property type="entry name" value="H3TH_StructSpec-5'-nucleases"/>
    <property type="match status" value="1"/>
</dbReference>
<reference evidence="2 3" key="1">
    <citation type="submission" date="2013-01" db="EMBL/GenBank/DDBJ databases">
        <authorList>
            <person name="Fiebig A."/>
            <person name="Goeker M."/>
            <person name="Klenk H.-P.P."/>
        </authorList>
    </citation>
    <scope>NUCLEOTIDE SEQUENCE [LARGE SCALE GENOMIC DNA]</scope>
    <source>
        <strain evidence="2 3">DSM 24838</strain>
    </source>
</reference>
<sequence length="438" mass="45694">MARSALAGSRIRARRLDRGLAQADLARAAGISASYLNLIEHNRRRIGGRLLNRIAAELEVEPAVLSQGAGRPLLDQLAAAAAAPGSEAEEDRAEAFAEAFPGWAALVARQAARVGELEGRVAALTDRLAHDPRLATSLHELISAVTSIRSTASILVGADDLDRDWQERFHRNIHDDSLRLADASRELARRLEPVEGAAASPAEALAQFLDRTDHHVAALEGPEPAATPAEVAAGVPGIGPPAAQRLATAWLSRYAADARALPLTEFGAAARETGYDPAALARRFGAPLAAVLRRLAALPPGEGHPPTGLAVCDGAGALLQLKTAPGFVLPRAGPGCPLWPLYQALGQPGRAIRAAVALPGDAPRLLVYAVAEPVAPAAFGGPVLTEAVMLVLTDPPPGLDPPAPVGIACRICPRRRCPARREPSVLPEDDGEARGHAL</sequence>
<dbReference type="Pfam" id="PF01381">
    <property type="entry name" value="HTH_3"/>
    <property type="match status" value="1"/>
</dbReference>
<dbReference type="AlphaFoldDB" id="A0A0D0NKH2"/>
<dbReference type="Pfam" id="PF09856">
    <property type="entry name" value="ScfRs"/>
    <property type="match status" value="1"/>
</dbReference>
<dbReference type="InterPro" id="IPR001387">
    <property type="entry name" value="Cro/C1-type_HTH"/>
</dbReference>
<dbReference type="Proteomes" id="UP000035100">
    <property type="component" value="Unassembled WGS sequence"/>
</dbReference>
<dbReference type="SMART" id="SM00530">
    <property type="entry name" value="HTH_XRE"/>
    <property type="match status" value="1"/>
</dbReference>
<proteinExistence type="predicted"/>
<evidence type="ECO:0000313" key="3">
    <source>
        <dbReference type="Proteomes" id="UP000035100"/>
    </source>
</evidence>
<dbReference type="InterPro" id="IPR018653">
    <property type="entry name" value="ScfR_C"/>
</dbReference>
<dbReference type="SUPFAM" id="SSF47413">
    <property type="entry name" value="lambda repressor-like DNA-binding domains"/>
    <property type="match status" value="1"/>
</dbReference>
<dbReference type="RefSeq" id="WP_018301449.1">
    <property type="nucleotide sequence ID" value="NZ_KB902277.1"/>
</dbReference>
<dbReference type="Gene3D" id="1.10.260.40">
    <property type="entry name" value="lambda repressor-like DNA-binding domains"/>
    <property type="match status" value="1"/>
</dbReference>